<dbReference type="OMA" id="QCVCCTS"/>
<reference evidence="3" key="2">
    <citation type="submission" date="2014-09" db="EMBL/GenBank/DDBJ databases">
        <authorList>
            <person name="Aslett A.Martin."/>
        </authorList>
    </citation>
    <scope>NUCLEOTIDE SEQUENCE</scope>
    <source>
        <strain evidence="3">ED321 Heterogonic</strain>
    </source>
</reference>
<sequence>MNKLVCLVLMVLLGLSMAEEIKKDSSSSYGAAPPPPPGFGPPGFGPPGFGPPFGAPPLFPPFPFFPRPFFDTYYCSVQATFPLAVEKHNHIGDDVPSGGYGSSGPQGYGSSQPQGYGAPFPRKHRHLHVMRQACRYSAATSWRSCNQCCQIASHGLTTSSDRIVGALFYFDPVAKHNHGHGPSGGSSYGGAAPPEEGSKFVQCVCCAPRVF</sequence>
<organism evidence="3">
    <name type="scientific">Strongyloides ratti</name>
    <name type="common">Parasitic roundworm</name>
    <dbReference type="NCBI Taxonomy" id="34506"/>
    <lineage>
        <taxon>Eukaryota</taxon>
        <taxon>Metazoa</taxon>
        <taxon>Ecdysozoa</taxon>
        <taxon>Nematoda</taxon>
        <taxon>Chromadorea</taxon>
        <taxon>Rhabditida</taxon>
        <taxon>Tylenchina</taxon>
        <taxon>Panagrolaimomorpha</taxon>
        <taxon>Strongyloidoidea</taxon>
        <taxon>Strongyloididae</taxon>
        <taxon>Strongyloides</taxon>
    </lineage>
</organism>
<dbReference type="Proteomes" id="UP000035682">
    <property type="component" value="Unplaced"/>
</dbReference>
<feature type="chain" id="PRO_5015030199" evidence="2">
    <location>
        <begin position="19"/>
        <end position="211"/>
    </location>
</feature>
<proteinExistence type="predicted"/>
<reference evidence="5" key="3">
    <citation type="submission" date="2020-12" db="UniProtKB">
        <authorList>
            <consortium name="WormBaseParasite"/>
        </authorList>
    </citation>
    <scope>IDENTIFICATION</scope>
</reference>
<keyword evidence="4" id="KW-1185">Reference proteome</keyword>
<protein>
    <submittedName>
        <fullName evidence="3 5">Uncharacterized protein</fullName>
    </submittedName>
</protein>
<feature type="region of interest" description="Disordered" evidence="1">
    <location>
        <begin position="25"/>
        <end position="46"/>
    </location>
</feature>
<keyword evidence="2" id="KW-0732">Signal</keyword>
<dbReference type="WBParaSite" id="SRAE_X000241500.1">
    <property type="protein sequence ID" value="SRAE_X000241500.1"/>
    <property type="gene ID" value="WBGene00268001"/>
</dbReference>
<dbReference type="WormBase" id="SRAE_X000241500">
    <property type="protein sequence ID" value="SRP05095"/>
    <property type="gene ID" value="WBGene00268001"/>
</dbReference>
<feature type="signal peptide" evidence="2">
    <location>
        <begin position="1"/>
        <end position="18"/>
    </location>
</feature>
<dbReference type="RefSeq" id="XP_024499891.1">
    <property type="nucleotide sequence ID" value="XM_024645627.1"/>
</dbReference>
<evidence type="ECO:0000313" key="5">
    <source>
        <dbReference type="WBParaSite" id="SRAE_X000241500.1"/>
    </source>
</evidence>
<evidence type="ECO:0000313" key="6">
    <source>
        <dbReference type="WormBase" id="SRAE_X000241500"/>
    </source>
</evidence>
<accession>A0A090KXW0</accession>
<feature type="compositionally biased region" description="Pro residues" evidence="1">
    <location>
        <begin position="32"/>
        <end position="46"/>
    </location>
</feature>
<feature type="region of interest" description="Disordered" evidence="1">
    <location>
        <begin position="94"/>
        <end position="121"/>
    </location>
</feature>
<feature type="compositionally biased region" description="Low complexity" evidence="1">
    <location>
        <begin position="108"/>
        <end position="117"/>
    </location>
</feature>
<evidence type="ECO:0000313" key="4">
    <source>
        <dbReference type="Proteomes" id="UP000035682"/>
    </source>
</evidence>
<dbReference type="EMBL" id="LN609400">
    <property type="protein sequence ID" value="CEF60682.1"/>
    <property type="molecule type" value="Genomic_DNA"/>
</dbReference>
<feature type="compositionally biased region" description="Gly residues" evidence="1">
    <location>
        <begin position="98"/>
        <end position="107"/>
    </location>
</feature>
<dbReference type="AlphaFoldDB" id="A0A090KXW0"/>
<evidence type="ECO:0000256" key="1">
    <source>
        <dbReference type="SAM" id="MobiDB-lite"/>
    </source>
</evidence>
<reference evidence="4" key="1">
    <citation type="submission" date="2014-09" db="EMBL/GenBank/DDBJ databases">
        <authorList>
            <person name="Martin A.A."/>
        </authorList>
    </citation>
    <scope>NUCLEOTIDE SEQUENCE</scope>
    <source>
        <strain evidence="4">ED321</strain>
    </source>
</reference>
<evidence type="ECO:0000313" key="3">
    <source>
        <dbReference type="EMBL" id="CEF60682.1"/>
    </source>
</evidence>
<dbReference type="GeneID" id="36385495"/>
<evidence type="ECO:0000256" key="2">
    <source>
        <dbReference type="SAM" id="SignalP"/>
    </source>
</evidence>
<dbReference type="CTD" id="36385495"/>
<gene>
    <name evidence="3 5 6" type="ORF">SRAE_X000241500</name>
</gene>
<name>A0A090KXW0_STRRB</name>